<reference evidence="1 2" key="1">
    <citation type="submission" date="2021-03" db="EMBL/GenBank/DDBJ databases">
        <title>Antimicrobial resistance genes in bacteria isolated from Japanese honey, and their potential for conferring macrolide and lincosamide resistance in the American foulbrood pathogen Paenibacillus larvae.</title>
        <authorList>
            <person name="Okamoto M."/>
            <person name="Kumagai M."/>
            <person name="Kanamori H."/>
            <person name="Takamatsu D."/>
        </authorList>
    </citation>
    <scope>NUCLEOTIDE SEQUENCE [LARGE SCALE GENOMIC DNA]</scope>
    <source>
        <strain evidence="1 2">J41TS12</strain>
    </source>
</reference>
<name>A0A919Y000_9BACL</name>
<organism evidence="1 2">
    <name type="scientific">Paenibacillus antibioticophila</name>
    <dbReference type="NCBI Taxonomy" id="1274374"/>
    <lineage>
        <taxon>Bacteria</taxon>
        <taxon>Bacillati</taxon>
        <taxon>Bacillota</taxon>
        <taxon>Bacilli</taxon>
        <taxon>Bacillales</taxon>
        <taxon>Paenibacillaceae</taxon>
        <taxon>Paenibacillus</taxon>
    </lineage>
</organism>
<dbReference type="AlphaFoldDB" id="A0A919Y000"/>
<dbReference type="InterPro" id="IPR011067">
    <property type="entry name" value="Plasmid_toxin/cell-grow_inhib"/>
</dbReference>
<dbReference type="EMBL" id="BORR01000022">
    <property type="protein sequence ID" value="GIO39485.1"/>
    <property type="molecule type" value="Genomic_DNA"/>
</dbReference>
<comment type="caution">
    <text evidence="1">The sequence shown here is derived from an EMBL/GenBank/DDBJ whole genome shotgun (WGS) entry which is preliminary data.</text>
</comment>
<dbReference type="Proteomes" id="UP000681162">
    <property type="component" value="Unassembled WGS sequence"/>
</dbReference>
<sequence length="187" mass="21662">MTKNRDSKFLSPENWHLIKRGWIYEAAIPYTGERPLDFFIRDTNNPNKGSIVKGNGNFVPGQEHLVVLGLKQRKVIVVSNDDLCQDKNIFDVTVAPIYSIYEEDKKFEWYNDVVNGNHLFYSYLSKDITGRECVVDLSNIITIGKNMLLNDKHDATSQMQDIHLKMEYCLQLGIYKKRQEVVEEDAV</sequence>
<accession>A0A919Y000</accession>
<dbReference type="Gene3D" id="2.30.30.110">
    <property type="match status" value="1"/>
</dbReference>
<gene>
    <name evidence="1" type="ORF">J41TS12_43460</name>
</gene>
<evidence type="ECO:0000313" key="1">
    <source>
        <dbReference type="EMBL" id="GIO39485.1"/>
    </source>
</evidence>
<protein>
    <submittedName>
        <fullName evidence="1">Uncharacterized protein</fullName>
    </submittedName>
</protein>
<keyword evidence="2" id="KW-1185">Reference proteome</keyword>
<evidence type="ECO:0000313" key="2">
    <source>
        <dbReference type="Proteomes" id="UP000681162"/>
    </source>
</evidence>
<proteinExistence type="predicted"/>
<dbReference type="RefSeq" id="WP_085170987.1">
    <property type="nucleotide sequence ID" value="NZ_BORR01000022.1"/>
</dbReference>